<reference evidence="2 3" key="1">
    <citation type="submission" date="2020-08" db="EMBL/GenBank/DDBJ databases">
        <title>Sequencing the genomes of 1000 actinobacteria strains.</title>
        <authorList>
            <person name="Klenk H.-P."/>
        </authorList>
    </citation>
    <scope>NUCLEOTIDE SEQUENCE [LARGE SCALE GENOMIC DNA]</scope>
    <source>
        <strain evidence="2 3">DSM 102030</strain>
    </source>
</reference>
<comment type="caution">
    <text evidence="2">The sequence shown here is derived from an EMBL/GenBank/DDBJ whole genome shotgun (WGS) entry which is preliminary data.</text>
</comment>
<evidence type="ECO:0000313" key="2">
    <source>
        <dbReference type="EMBL" id="MBB4931389.1"/>
    </source>
</evidence>
<evidence type="ECO:0000256" key="1">
    <source>
        <dbReference type="SAM" id="MobiDB-lite"/>
    </source>
</evidence>
<evidence type="ECO:0000313" key="3">
    <source>
        <dbReference type="Proteomes" id="UP000523007"/>
    </source>
</evidence>
<gene>
    <name evidence="2" type="ORF">F4561_002209</name>
</gene>
<proteinExistence type="predicted"/>
<name>A0A7W7RG63_9ACTN</name>
<feature type="compositionally biased region" description="Low complexity" evidence="1">
    <location>
        <begin position="21"/>
        <end position="37"/>
    </location>
</feature>
<keyword evidence="3" id="KW-1185">Reference proteome</keyword>
<dbReference type="AlphaFoldDB" id="A0A7W7RG63"/>
<accession>A0A7W7RG63</accession>
<sequence length="159" mass="17653">MTIIDFEQAPAAARVELTTPTLATPPATNQPTNPQNPVTNYRGDEGRPYWQTRPCPVWCAYGHGTDTCVEDAEHMAGSMTEVVLSTEPGRHLPSPYATFIPPTVEAYLAQHELDRDPRVRLSVDTEHVRGEVRLTITEAQMLRDALSQFIATAENAEQH</sequence>
<feature type="region of interest" description="Disordered" evidence="1">
    <location>
        <begin position="21"/>
        <end position="45"/>
    </location>
</feature>
<protein>
    <submittedName>
        <fullName evidence="2">Uncharacterized protein</fullName>
    </submittedName>
</protein>
<dbReference type="Proteomes" id="UP000523007">
    <property type="component" value="Unassembled WGS sequence"/>
</dbReference>
<organism evidence="2 3">
    <name type="scientific">Lipingzhangella halophila</name>
    <dbReference type="NCBI Taxonomy" id="1783352"/>
    <lineage>
        <taxon>Bacteria</taxon>
        <taxon>Bacillati</taxon>
        <taxon>Actinomycetota</taxon>
        <taxon>Actinomycetes</taxon>
        <taxon>Streptosporangiales</taxon>
        <taxon>Nocardiopsidaceae</taxon>
        <taxon>Lipingzhangella</taxon>
    </lineage>
</organism>
<dbReference type="RefSeq" id="WP_184577479.1">
    <property type="nucleotide sequence ID" value="NZ_JACHJT010000001.1"/>
</dbReference>
<dbReference type="EMBL" id="JACHJT010000001">
    <property type="protein sequence ID" value="MBB4931389.1"/>
    <property type="molecule type" value="Genomic_DNA"/>
</dbReference>